<sequence>MSDIKVELNGIDFKDFDVRVSKYSNLIGELERKDVVQYDWAEYHGISPNLRKPKFKERKIELECFIRGENWEDLFQKFRTFIIGEFSKPGTQRLHIMPFDFKTLAYEVFVKDEIIPEKVFHDGEMYATFTIKMIEPNPIKKILKTTLDEFTLSYEIDSETEIFLGDGTKLIGRGDVSFTKRYSEPSYQGSGITLIQNSTINDTFYEAYTIPDKESIYEFSVTAKLTAPKNIILYVIGRTVSGNYEVVAISKVHQGIAGKNRVSVVHAVNFSDYGKFIFKILDDTGAEIPGITFENPRIETAEILGEWRDMLGKEKIIIIAGNIEDMKNLQSPAETLWDKI</sequence>
<evidence type="ECO:0008006" key="3">
    <source>
        <dbReference type="Google" id="ProtNLM"/>
    </source>
</evidence>
<dbReference type="PATRIC" id="fig|253.9.peg.4121"/>
<accession>A0A0N1KSF9</accession>
<name>A0A0N1KSF9_CHRID</name>
<evidence type="ECO:0000313" key="1">
    <source>
        <dbReference type="EMBL" id="KPE51268.1"/>
    </source>
</evidence>
<reference evidence="2" key="2">
    <citation type="submission" date="2015-09" db="EMBL/GenBank/DDBJ databases">
        <title>Draft genome sequence of a multidrug-resistant Chryseobacterium indologenes isolate from Malaysia.</title>
        <authorList>
            <person name="Yu C.Y."/>
            <person name="Ang G.Y."/>
            <person name="Chan K.-G."/>
        </authorList>
    </citation>
    <scope>NUCLEOTIDE SEQUENCE [LARGE SCALE GENOMIC DNA]</scope>
    <source>
        <strain evidence="2">CI_885</strain>
    </source>
</reference>
<dbReference type="Proteomes" id="UP000037953">
    <property type="component" value="Unassembled WGS sequence"/>
</dbReference>
<proteinExistence type="predicted"/>
<organism evidence="1 2">
    <name type="scientific">Chryseobacterium indologenes</name>
    <name type="common">Flavobacterium indologenes</name>
    <dbReference type="NCBI Taxonomy" id="253"/>
    <lineage>
        <taxon>Bacteria</taxon>
        <taxon>Pseudomonadati</taxon>
        <taxon>Bacteroidota</taxon>
        <taxon>Flavobacteriia</taxon>
        <taxon>Flavobacteriales</taxon>
        <taxon>Weeksellaceae</taxon>
        <taxon>Chryseobacterium group</taxon>
        <taxon>Chryseobacterium</taxon>
    </lineage>
</organism>
<gene>
    <name evidence="1" type="ORF">AOB46_11460</name>
</gene>
<dbReference type="RefSeq" id="WP_062699394.1">
    <property type="nucleotide sequence ID" value="NZ_LJOD01000006.1"/>
</dbReference>
<protein>
    <recommendedName>
        <fullName evidence="3">Phage tail protein</fullName>
    </recommendedName>
</protein>
<evidence type="ECO:0000313" key="2">
    <source>
        <dbReference type="Proteomes" id="UP000037953"/>
    </source>
</evidence>
<dbReference type="EMBL" id="LJOD01000006">
    <property type="protein sequence ID" value="KPE51268.1"/>
    <property type="molecule type" value="Genomic_DNA"/>
</dbReference>
<reference evidence="1 2" key="1">
    <citation type="journal article" date="2015" name="Genom Data">
        <title>Draft genome sequence of a multidrug-resistant Chryseobacterium indologenes isolate from Malaysia.</title>
        <authorList>
            <person name="Yu C.Y."/>
            <person name="Ang G.Y."/>
            <person name="Cheng H.J."/>
            <person name="Cheong Y.M."/>
            <person name="Yin W.F."/>
            <person name="Chan K.G."/>
        </authorList>
    </citation>
    <scope>NUCLEOTIDE SEQUENCE [LARGE SCALE GENOMIC DNA]</scope>
    <source>
        <strain evidence="1 2">CI_885</strain>
    </source>
</reference>
<dbReference type="AlphaFoldDB" id="A0A0N1KSF9"/>
<comment type="caution">
    <text evidence="1">The sequence shown here is derived from an EMBL/GenBank/DDBJ whole genome shotgun (WGS) entry which is preliminary data.</text>
</comment>
<dbReference type="OrthoDB" id="1238027at2"/>